<dbReference type="InParanoid" id="U9W7Y6"/>
<dbReference type="Proteomes" id="UP000001805">
    <property type="component" value="Chromosome 3, Linkage Group III"/>
</dbReference>
<organism evidence="1 2">
    <name type="scientific">Neurospora crassa (strain ATCC 24698 / 74-OR23-1A / CBS 708.71 / DSM 1257 / FGSC 987)</name>
    <dbReference type="NCBI Taxonomy" id="367110"/>
    <lineage>
        <taxon>Eukaryota</taxon>
        <taxon>Fungi</taxon>
        <taxon>Dikarya</taxon>
        <taxon>Ascomycota</taxon>
        <taxon>Pezizomycotina</taxon>
        <taxon>Sordariomycetes</taxon>
        <taxon>Sordariomycetidae</taxon>
        <taxon>Sordariales</taxon>
        <taxon>Sordariaceae</taxon>
        <taxon>Neurospora</taxon>
    </lineage>
</organism>
<evidence type="ECO:0000313" key="1">
    <source>
        <dbReference type="EMBL" id="ESA43125.1"/>
    </source>
</evidence>
<accession>U9W7Y6</accession>
<name>U9W7Y6_NEUCR</name>
<sequence>MADPKNQRKHIYGKLKVPKQFWDIMTPFEDSAVVDPTRRQTGRQRSQPCIELLKHNAAAAAAAAAGKPNTCRARTFDPSQFGLKHNDNIVWIEGLRKWLAKKRTRKDMKTLLIWNPPYHKAISTNSEEREVEVGGFHPLGATRS</sequence>
<dbReference type="EMBL" id="CM002238">
    <property type="protein sequence ID" value="ESA43125.1"/>
    <property type="molecule type" value="Genomic_DNA"/>
</dbReference>
<dbReference type="RefSeq" id="XP_011394014.1">
    <property type="nucleotide sequence ID" value="XM_011395712.1"/>
</dbReference>
<evidence type="ECO:0000313" key="2">
    <source>
        <dbReference type="Proteomes" id="UP000001805"/>
    </source>
</evidence>
<dbReference type="KEGG" id="ncr:NCU16614"/>
<proteinExistence type="predicted"/>
<dbReference type="GeneID" id="23569553"/>
<dbReference type="AlphaFoldDB" id="U9W7Y6"/>
<keyword evidence="2" id="KW-1185">Reference proteome</keyword>
<reference evidence="1 2" key="1">
    <citation type="journal article" date="2003" name="Nature">
        <title>The genome sequence of the filamentous fungus Neurospora crassa.</title>
        <authorList>
            <person name="Galagan J.E."/>
            <person name="Calvo S.E."/>
            <person name="Borkovich K.A."/>
            <person name="Selker E.U."/>
            <person name="Read N.D."/>
            <person name="Jaffe D."/>
            <person name="FitzHugh W."/>
            <person name="Ma L.J."/>
            <person name="Smirnov S."/>
            <person name="Purcell S."/>
            <person name="Rehman B."/>
            <person name="Elkins T."/>
            <person name="Engels R."/>
            <person name="Wang S."/>
            <person name="Nielsen C.B."/>
            <person name="Butler J."/>
            <person name="Endrizzi M."/>
            <person name="Qui D."/>
            <person name="Ianakiev P."/>
            <person name="Bell-Pedersen D."/>
            <person name="Nelson M.A."/>
            <person name="Werner-Washburne M."/>
            <person name="Selitrennikoff C.P."/>
            <person name="Kinsey J.A."/>
            <person name="Braun E.L."/>
            <person name="Zelter A."/>
            <person name="Schulte U."/>
            <person name="Kothe G.O."/>
            <person name="Jedd G."/>
            <person name="Mewes W."/>
            <person name="Staben C."/>
            <person name="Marcotte E."/>
            <person name="Greenberg D."/>
            <person name="Roy A."/>
            <person name="Foley K."/>
            <person name="Naylor J."/>
            <person name="Stange-Thomann N."/>
            <person name="Barrett R."/>
            <person name="Gnerre S."/>
            <person name="Kamal M."/>
            <person name="Kamvysselis M."/>
            <person name="Mauceli E."/>
            <person name="Bielke C."/>
            <person name="Rudd S."/>
            <person name="Frishman D."/>
            <person name="Krystofova S."/>
            <person name="Rasmussen C."/>
            <person name="Metzenberg R.L."/>
            <person name="Perkins D.D."/>
            <person name="Kroken S."/>
            <person name="Cogoni C."/>
            <person name="Macino G."/>
            <person name="Catcheside D."/>
            <person name="Li W."/>
            <person name="Pratt R.J."/>
            <person name="Osmani S.A."/>
            <person name="DeSouza C.P."/>
            <person name="Glass L."/>
            <person name="Orbach M.J."/>
            <person name="Berglund J.A."/>
            <person name="Voelker R."/>
            <person name="Yarden O."/>
            <person name="Plamann M."/>
            <person name="Seiler S."/>
            <person name="Dunlap J."/>
            <person name="Radford A."/>
            <person name="Aramayo R."/>
            <person name="Natvig D.O."/>
            <person name="Alex L.A."/>
            <person name="Mannhaupt G."/>
            <person name="Ebbole D.J."/>
            <person name="Freitag M."/>
            <person name="Paulsen I."/>
            <person name="Sachs M.S."/>
            <person name="Lander E.S."/>
            <person name="Nusbaum C."/>
            <person name="Birren B."/>
        </authorList>
    </citation>
    <scope>NUCLEOTIDE SEQUENCE [LARGE SCALE GENOMIC DNA]</scope>
    <source>
        <strain evidence="2">ATCC 24698 / 74-OR23-1A / CBS 708.71 / DSM 1257 / FGSC 987</strain>
    </source>
</reference>
<gene>
    <name evidence="1" type="ORF">NCU16614</name>
</gene>
<dbReference type="VEuPathDB" id="FungiDB:NCU16614"/>
<protein>
    <submittedName>
        <fullName evidence="1">Uncharacterized protein</fullName>
    </submittedName>
</protein>